<evidence type="ECO:0000313" key="1">
    <source>
        <dbReference type="EMBL" id="KAK7605894.1"/>
    </source>
</evidence>
<organism evidence="1 2">
    <name type="scientific">Phyllosticta paracitricarpa</name>
    <dbReference type="NCBI Taxonomy" id="2016321"/>
    <lineage>
        <taxon>Eukaryota</taxon>
        <taxon>Fungi</taxon>
        <taxon>Dikarya</taxon>
        <taxon>Ascomycota</taxon>
        <taxon>Pezizomycotina</taxon>
        <taxon>Dothideomycetes</taxon>
        <taxon>Dothideomycetes incertae sedis</taxon>
        <taxon>Botryosphaeriales</taxon>
        <taxon>Phyllostictaceae</taxon>
        <taxon>Phyllosticta</taxon>
    </lineage>
</organism>
<keyword evidence="2" id="KW-1185">Reference proteome</keyword>
<accession>A0ABR1MTM7</accession>
<proteinExistence type="predicted"/>
<protein>
    <submittedName>
        <fullName evidence="1">Uncharacterized protein</fullName>
    </submittedName>
</protein>
<evidence type="ECO:0000313" key="2">
    <source>
        <dbReference type="Proteomes" id="UP001367316"/>
    </source>
</evidence>
<reference evidence="1 2" key="1">
    <citation type="submission" date="2024-04" db="EMBL/GenBank/DDBJ databases">
        <title>Phyllosticta paracitricarpa is synonymous to the EU quarantine fungus P. citricarpa based on phylogenomic analyses.</title>
        <authorList>
            <consortium name="Lawrence Berkeley National Laboratory"/>
            <person name="Van ingen-buijs V.A."/>
            <person name="Van westerhoven A.C."/>
            <person name="Haridas S."/>
            <person name="Skiadas P."/>
            <person name="Martin F."/>
            <person name="Groenewald J.Z."/>
            <person name="Crous P.W."/>
            <person name="Seidl M.F."/>
        </authorList>
    </citation>
    <scope>NUCLEOTIDE SEQUENCE [LARGE SCALE GENOMIC DNA]</scope>
    <source>
        <strain evidence="1 2">CBS 141358</strain>
    </source>
</reference>
<sequence length="158" mass="17064">MQSGSLILRLKCNAPDVSSQLRSHCCTTIVPRVLPPPWTLLYLQPPKPVLFPPENSVIDAASHGPARIILLRPMLLARAPVSSTCSTFCIPLFGMLGQAGASPQKPLPCQVAGTSNPSVPISSSHWLTRTTAPVYPELVYFEGKVLARVSSQHVHLHV</sequence>
<name>A0ABR1MTM7_9PEZI</name>
<dbReference type="Proteomes" id="UP001367316">
    <property type="component" value="Unassembled WGS sequence"/>
</dbReference>
<dbReference type="EMBL" id="JBBPBF010000062">
    <property type="protein sequence ID" value="KAK7605894.1"/>
    <property type="molecule type" value="Genomic_DNA"/>
</dbReference>
<comment type="caution">
    <text evidence="1">The sequence shown here is derived from an EMBL/GenBank/DDBJ whole genome shotgun (WGS) entry which is preliminary data.</text>
</comment>
<gene>
    <name evidence="1" type="ORF">JOL62DRAFT_393248</name>
</gene>